<dbReference type="SMART" id="SM00768">
    <property type="entry name" value="X8"/>
    <property type="match status" value="1"/>
</dbReference>
<feature type="signal peptide" evidence="9">
    <location>
        <begin position="1"/>
        <end position="22"/>
    </location>
</feature>
<dbReference type="GO" id="GO:0005886">
    <property type="term" value="C:plasma membrane"/>
    <property type="evidence" value="ECO:0007669"/>
    <property type="project" value="UniProtKB-SubCell"/>
</dbReference>
<dbReference type="Pfam" id="PF03198">
    <property type="entry name" value="Glyco_hydro_72"/>
    <property type="match status" value="1"/>
</dbReference>
<dbReference type="FunFam" id="3.20.20.80:FF:000038">
    <property type="entry name" value="1,3-beta-glucanosyltransferase"/>
    <property type="match status" value="1"/>
</dbReference>
<dbReference type="EMBL" id="CP099425">
    <property type="protein sequence ID" value="USW56448.1"/>
    <property type="molecule type" value="Genomic_DNA"/>
</dbReference>
<dbReference type="InterPro" id="IPR004886">
    <property type="entry name" value="Glucanosyltransferase"/>
</dbReference>
<evidence type="ECO:0000256" key="2">
    <source>
        <dbReference type="ARBA" id="ARBA00007528"/>
    </source>
</evidence>
<evidence type="ECO:0000256" key="4">
    <source>
        <dbReference type="ARBA" id="ARBA00022729"/>
    </source>
</evidence>
<evidence type="ECO:0000313" key="12">
    <source>
        <dbReference type="Proteomes" id="UP001056384"/>
    </source>
</evidence>
<evidence type="ECO:0000313" key="11">
    <source>
        <dbReference type="EMBL" id="USW56448.1"/>
    </source>
</evidence>
<evidence type="ECO:0000256" key="1">
    <source>
        <dbReference type="ARBA" id="ARBA00004609"/>
    </source>
</evidence>
<proteinExistence type="inferred from homology"/>
<keyword evidence="7" id="KW-0325">Glycoprotein</keyword>
<evidence type="ECO:0000256" key="5">
    <source>
        <dbReference type="ARBA" id="ARBA00023136"/>
    </source>
</evidence>
<keyword evidence="9" id="KW-0808">Transferase</keyword>
<accession>A0A9Q9EPE5</accession>
<keyword evidence="8 9" id="KW-0449">Lipoprotein</keyword>
<comment type="subcellular location">
    <subcellularLocation>
        <location evidence="1 9">Cell membrane</location>
        <topology evidence="1 9">Lipid-anchor</topology>
        <topology evidence="1 9">GPI-anchor</topology>
    </subcellularLocation>
</comment>
<reference evidence="11" key="1">
    <citation type="submission" date="2022-06" db="EMBL/GenBank/DDBJ databases">
        <title>Complete genome sequences of two strains of the flax pathogen Septoria linicola.</title>
        <authorList>
            <person name="Lapalu N."/>
            <person name="Simon A."/>
            <person name="Demenou B."/>
            <person name="Paumier D."/>
            <person name="Guillot M.-P."/>
            <person name="Gout L."/>
            <person name="Valade R."/>
        </authorList>
    </citation>
    <scope>NUCLEOTIDE SEQUENCE</scope>
    <source>
        <strain evidence="11">SE15195</strain>
    </source>
</reference>
<dbReference type="SUPFAM" id="SSF51445">
    <property type="entry name" value="(Trans)glycosidases"/>
    <property type="match status" value="1"/>
</dbReference>
<dbReference type="GO" id="GO:0098552">
    <property type="term" value="C:side of membrane"/>
    <property type="evidence" value="ECO:0007669"/>
    <property type="project" value="UniProtKB-KW"/>
</dbReference>
<protein>
    <recommendedName>
        <fullName evidence="9">1,3-beta-glucanosyltransferase</fullName>
        <ecNumber evidence="9">2.4.1.-</ecNumber>
    </recommendedName>
</protein>
<evidence type="ECO:0000256" key="3">
    <source>
        <dbReference type="ARBA" id="ARBA00022622"/>
    </source>
</evidence>
<keyword evidence="5 9" id="KW-0472">Membrane</keyword>
<evidence type="ECO:0000256" key="8">
    <source>
        <dbReference type="ARBA" id="ARBA00023288"/>
    </source>
</evidence>
<dbReference type="Gene3D" id="3.20.20.80">
    <property type="entry name" value="Glycosidases"/>
    <property type="match status" value="1"/>
</dbReference>
<comment type="function">
    <text evidence="9">Splits internally a 1,3-beta-glucan molecule and transfers the newly generated reducing end (the donor) to the non-reducing end of another 1,3-beta-glucan molecule (the acceptor) forming a 1,3-beta linkage, resulting in the elongation of 1,3-beta-glucan chains in the cell wall.</text>
</comment>
<gene>
    <name evidence="11" type="ORF">Slin15195_G097670</name>
</gene>
<keyword evidence="3 9" id="KW-0336">GPI-anchor</keyword>
<keyword evidence="4 9" id="KW-0732">Signal</keyword>
<dbReference type="Proteomes" id="UP001056384">
    <property type="component" value="Chromosome 8"/>
</dbReference>
<dbReference type="AlphaFoldDB" id="A0A9Q9EPE5"/>
<dbReference type="GO" id="GO:0071970">
    <property type="term" value="P:fungal-type cell wall (1-&gt;3)-beta-D-glucan biosynthetic process"/>
    <property type="evidence" value="ECO:0007669"/>
    <property type="project" value="TreeGrafter"/>
</dbReference>
<dbReference type="PANTHER" id="PTHR31468:SF2">
    <property type="entry name" value="1,3-BETA-GLUCANOSYLTRANSFERASE GAS1"/>
    <property type="match status" value="1"/>
</dbReference>
<dbReference type="InterPro" id="IPR012946">
    <property type="entry name" value="X8"/>
</dbReference>
<dbReference type="GO" id="GO:0016787">
    <property type="term" value="F:hydrolase activity"/>
    <property type="evidence" value="ECO:0007669"/>
    <property type="project" value="UniProtKB-KW"/>
</dbReference>
<name>A0A9Q9EPE5_9PEZI</name>
<sequence>MFSTTLIATTGLLLSYVGHAIAQEVDPIVIKGSKFFYSGNGTQFFIKGVAYQQDFVPGRGDSTTTNYVDPLADAAGCRRDIPYLQQLSTNTIRVYAIDPTQDHTECMTLLANAGIYVVADLASPSESIESNDPVWNTDIFARYTSVVDVMANYTNLLGFFAGNEVVNQPNQTFAAPFVKAAVRDTKAYIKSKNYRPIGVGYATTDNSDIREPLANYLDCGDADDSIDFWGYNVYSWCGDSSFQESGYQARTQEFESYNIPVFFAEYGCNTVQPRTFGDTPVLYGPQMDSVWSGGIVYLYFQEANDYGLVSVDGNSVSTLADFNALSSQIATVSPSAANSASYTPTNSPQACPTTDASFSAVASVLPPTPDAGLCECMYNSLSCVISNDAEESSYGDLFDYVCGMGGSLCNGIAANGTTGTYGVYGMCNAKQQLGYVLNQYYSSRGAAATACSFSGSASTQAAARATGSCASQLSSASSAAGGAGGSGGSASSSAGAAAISHVVSSNVGYYTMAVLVQVSLISGVGMIML</sequence>
<dbReference type="EC" id="2.4.1.-" evidence="9"/>
<feature type="chain" id="PRO_5040533993" description="1,3-beta-glucanosyltransferase" evidence="9">
    <location>
        <begin position="23"/>
        <end position="529"/>
    </location>
</feature>
<keyword evidence="12" id="KW-1185">Reference proteome</keyword>
<dbReference type="Pfam" id="PF07983">
    <property type="entry name" value="X8"/>
    <property type="match status" value="1"/>
</dbReference>
<keyword evidence="6" id="KW-1015">Disulfide bond</keyword>
<dbReference type="InterPro" id="IPR017853">
    <property type="entry name" value="GH"/>
</dbReference>
<dbReference type="Gene3D" id="1.20.58.1040">
    <property type="match status" value="1"/>
</dbReference>
<feature type="domain" description="X8" evidence="10">
    <location>
        <begin position="381"/>
        <end position="471"/>
    </location>
</feature>
<dbReference type="GO" id="GO:0042124">
    <property type="term" value="F:1,3-beta-glucanosyltransferase activity"/>
    <property type="evidence" value="ECO:0007669"/>
    <property type="project" value="TreeGrafter"/>
</dbReference>
<keyword evidence="11" id="KW-0378">Hydrolase</keyword>
<dbReference type="GO" id="GO:0031505">
    <property type="term" value="P:fungal-type cell wall organization"/>
    <property type="evidence" value="ECO:0007669"/>
    <property type="project" value="TreeGrafter"/>
</dbReference>
<comment type="similarity">
    <text evidence="2 9">Belongs to the glycosyl hydrolase 72 family.</text>
</comment>
<evidence type="ECO:0000256" key="7">
    <source>
        <dbReference type="ARBA" id="ARBA00023180"/>
    </source>
</evidence>
<organism evidence="11 12">
    <name type="scientific">Septoria linicola</name>
    <dbReference type="NCBI Taxonomy" id="215465"/>
    <lineage>
        <taxon>Eukaryota</taxon>
        <taxon>Fungi</taxon>
        <taxon>Dikarya</taxon>
        <taxon>Ascomycota</taxon>
        <taxon>Pezizomycotina</taxon>
        <taxon>Dothideomycetes</taxon>
        <taxon>Dothideomycetidae</taxon>
        <taxon>Mycosphaerellales</taxon>
        <taxon>Mycosphaerellaceae</taxon>
        <taxon>Septoria</taxon>
    </lineage>
</organism>
<evidence type="ECO:0000256" key="9">
    <source>
        <dbReference type="RuleBase" id="RU361209"/>
    </source>
</evidence>
<evidence type="ECO:0000259" key="10">
    <source>
        <dbReference type="SMART" id="SM00768"/>
    </source>
</evidence>
<dbReference type="PANTHER" id="PTHR31468">
    <property type="entry name" value="1,3-BETA-GLUCANOSYLTRANSFERASE GAS1"/>
    <property type="match status" value="1"/>
</dbReference>
<evidence type="ECO:0000256" key="6">
    <source>
        <dbReference type="ARBA" id="ARBA00023157"/>
    </source>
</evidence>